<evidence type="ECO:0000256" key="2">
    <source>
        <dbReference type="ARBA" id="ARBA00012438"/>
    </source>
</evidence>
<evidence type="ECO:0000313" key="4">
    <source>
        <dbReference type="EMBL" id="MCJ0825531.1"/>
    </source>
</evidence>
<keyword evidence="5" id="KW-1185">Reference proteome</keyword>
<dbReference type="EC" id="2.7.13.3" evidence="2"/>
<dbReference type="SMART" id="SM00388">
    <property type="entry name" value="HisKA"/>
    <property type="match status" value="1"/>
</dbReference>
<keyword evidence="4" id="KW-0418">Kinase</keyword>
<dbReference type="Gene3D" id="3.30.565.10">
    <property type="entry name" value="Histidine kinase-like ATPase, C-terminal domain"/>
    <property type="match status" value="1"/>
</dbReference>
<proteinExistence type="predicted"/>
<dbReference type="InterPro" id="IPR052023">
    <property type="entry name" value="Histidine_kinase_KdpD"/>
</dbReference>
<evidence type="ECO:0000313" key="5">
    <source>
        <dbReference type="Proteomes" id="UP001165423"/>
    </source>
</evidence>
<dbReference type="InterPro" id="IPR003661">
    <property type="entry name" value="HisK_dim/P_dom"/>
</dbReference>
<gene>
    <name evidence="4" type="ORF">MQC88_06090</name>
</gene>
<name>A0ABT0A3J4_9GAMM</name>
<dbReference type="EMBL" id="JALGCL010000001">
    <property type="protein sequence ID" value="MCJ0825531.1"/>
    <property type="molecule type" value="Genomic_DNA"/>
</dbReference>
<dbReference type="InterPro" id="IPR003594">
    <property type="entry name" value="HATPase_dom"/>
</dbReference>
<dbReference type="SUPFAM" id="SSF47384">
    <property type="entry name" value="Homodimeric domain of signal transducing histidine kinase"/>
    <property type="match status" value="1"/>
</dbReference>
<protein>
    <recommendedName>
        <fullName evidence="2">histidine kinase</fullName>
        <ecNumber evidence="2">2.7.13.3</ecNumber>
    </recommendedName>
</protein>
<dbReference type="CDD" id="cd00082">
    <property type="entry name" value="HisKA"/>
    <property type="match status" value="1"/>
</dbReference>
<dbReference type="PROSITE" id="PS50109">
    <property type="entry name" value="HIS_KIN"/>
    <property type="match status" value="1"/>
</dbReference>
<dbReference type="InterPro" id="IPR005467">
    <property type="entry name" value="His_kinase_dom"/>
</dbReference>
<evidence type="ECO:0000259" key="3">
    <source>
        <dbReference type="PROSITE" id="PS50109"/>
    </source>
</evidence>
<comment type="caution">
    <text evidence="4">The sequence shown here is derived from an EMBL/GenBank/DDBJ whole genome shotgun (WGS) entry which is preliminary data.</text>
</comment>
<dbReference type="PANTHER" id="PTHR45569">
    <property type="entry name" value="SENSOR PROTEIN KDPD"/>
    <property type="match status" value="1"/>
</dbReference>
<dbReference type="InterPro" id="IPR036097">
    <property type="entry name" value="HisK_dim/P_sf"/>
</dbReference>
<feature type="domain" description="Histidine kinase" evidence="3">
    <location>
        <begin position="18"/>
        <end position="220"/>
    </location>
</feature>
<dbReference type="PANTHER" id="PTHR45569:SF1">
    <property type="entry name" value="SENSOR PROTEIN KDPD"/>
    <property type="match status" value="1"/>
</dbReference>
<dbReference type="Pfam" id="PF02518">
    <property type="entry name" value="HATPase_c"/>
    <property type="match status" value="1"/>
</dbReference>
<reference evidence="4 5" key="1">
    <citation type="submission" date="2022-03" db="EMBL/GenBank/DDBJ databases">
        <title>Luteimonas soily sp. nov., a novel bacterium isolated from the soil.</title>
        <authorList>
            <person name="Zhang X."/>
        </authorList>
    </citation>
    <scope>NUCLEOTIDE SEQUENCE [LARGE SCALE GENOMIC DNA]</scope>
    <source>
        <strain evidence="4 5">50</strain>
    </source>
</reference>
<accession>A0ABT0A3J4</accession>
<keyword evidence="4" id="KW-0808">Transferase</keyword>
<comment type="catalytic activity">
    <reaction evidence="1">
        <text>ATP + protein L-histidine = ADP + protein N-phospho-L-histidine.</text>
        <dbReference type="EC" id="2.7.13.3"/>
    </reaction>
</comment>
<dbReference type="Proteomes" id="UP001165423">
    <property type="component" value="Unassembled WGS sequence"/>
</dbReference>
<dbReference type="SUPFAM" id="SSF55874">
    <property type="entry name" value="ATPase domain of HSP90 chaperone/DNA topoisomerase II/histidine kinase"/>
    <property type="match status" value="1"/>
</dbReference>
<dbReference type="InterPro" id="IPR036890">
    <property type="entry name" value="HATPase_C_sf"/>
</dbReference>
<dbReference type="GO" id="GO:0016301">
    <property type="term" value="F:kinase activity"/>
    <property type="evidence" value="ECO:0007669"/>
    <property type="project" value="UniProtKB-KW"/>
</dbReference>
<evidence type="ECO:0000256" key="1">
    <source>
        <dbReference type="ARBA" id="ARBA00000085"/>
    </source>
</evidence>
<organism evidence="4 5">
    <name type="scientific">Cognatiluteimonas sedimenti</name>
    <dbReference type="NCBI Taxonomy" id="2927791"/>
    <lineage>
        <taxon>Bacteria</taxon>
        <taxon>Pseudomonadati</taxon>
        <taxon>Pseudomonadota</taxon>
        <taxon>Gammaproteobacteria</taxon>
        <taxon>Lysobacterales</taxon>
        <taxon>Lysobacteraceae</taxon>
        <taxon>Cognatiluteimonas</taxon>
    </lineage>
</organism>
<dbReference type="RefSeq" id="WP_243319957.1">
    <property type="nucleotide sequence ID" value="NZ_JALGCL010000001.1"/>
</dbReference>
<dbReference type="Gene3D" id="1.10.287.130">
    <property type="match status" value="1"/>
</dbReference>
<sequence>MTPTLPPLPAVEAPWLDRLAHDLRGPLAPLQTASYLLQRDDLDPLRRQELLAMVERQTRRLGSMLDELNDWVRAAQQRLLGPREHCEPAVLLDYALVGSGLAGTAVDEDGNIAIVDGDPQRLTQLLRALLDYAGNRGNPPVLSLRSGDGRVRIEVRVPGPPPDAAQLQALLLQPQAEPFDEGLGLRLLIARAIAQAHGGDLEAIVEDDRLRLRCELPLADPPPAAT</sequence>
<dbReference type="Pfam" id="PF00512">
    <property type="entry name" value="HisKA"/>
    <property type="match status" value="1"/>
</dbReference>